<keyword evidence="2 5" id="KW-0378">Hydrolase</keyword>
<comment type="caution">
    <text evidence="5">The sequence shown here is derived from an EMBL/GenBank/DDBJ whole genome shotgun (WGS) entry which is preliminary data.</text>
</comment>
<evidence type="ECO:0000259" key="4">
    <source>
        <dbReference type="PROSITE" id="PS51462"/>
    </source>
</evidence>
<evidence type="ECO:0000313" key="6">
    <source>
        <dbReference type="Proteomes" id="UP001172778"/>
    </source>
</evidence>
<feature type="domain" description="Nudix hydrolase" evidence="4">
    <location>
        <begin position="12"/>
        <end position="150"/>
    </location>
</feature>
<dbReference type="InterPro" id="IPR020084">
    <property type="entry name" value="NUDIX_hydrolase_CS"/>
</dbReference>
<accession>A0ABT7DWS7</accession>
<evidence type="ECO:0000256" key="3">
    <source>
        <dbReference type="ARBA" id="ARBA00022842"/>
    </source>
</evidence>
<dbReference type="Pfam" id="PF00293">
    <property type="entry name" value="NUDIX"/>
    <property type="match status" value="1"/>
</dbReference>
<organism evidence="5 6">
    <name type="scientific">Parachitinimonas caeni</name>
    <dbReference type="NCBI Taxonomy" id="3031301"/>
    <lineage>
        <taxon>Bacteria</taxon>
        <taxon>Pseudomonadati</taxon>
        <taxon>Pseudomonadota</taxon>
        <taxon>Betaproteobacteria</taxon>
        <taxon>Neisseriales</taxon>
        <taxon>Chitinibacteraceae</taxon>
        <taxon>Parachitinimonas</taxon>
    </lineage>
</organism>
<dbReference type="PROSITE" id="PS51462">
    <property type="entry name" value="NUDIX"/>
    <property type="match status" value="1"/>
</dbReference>
<reference evidence="5" key="1">
    <citation type="submission" date="2023-03" db="EMBL/GenBank/DDBJ databases">
        <title>Chitinimonas shenzhenensis gen. nov., sp. nov., a novel member of family Burkholderiaceae isolated from activated sludge collected in Shen Zhen, China.</title>
        <authorList>
            <person name="Wang X."/>
        </authorList>
    </citation>
    <scope>NUCLEOTIDE SEQUENCE</scope>
    <source>
        <strain evidence="5">DQS-5</strain>
    </source>
</reference>
<dbReference type="NCBIfam" id="NF006961">
    <property type="entry name" value="PRK09438.1"/>
    <property type="match status" value="1"/>
</dbReference>
<evidence type="ECO:0000256" key="2">
    <source>
        <dbReference type="ARBA" id="ARBA00022801"/>
    </source>
</evidence>
<dbReference type="EMBL" id="JARRAF010000010">
    <property type="protein sequence ID" value="MDK2124439.1"/>
    <property type="molecule type" value="Genomic_DNA"/>
</dbReference>
<dbReference type="PRINTS" id="PR01404">
    <property type="entry name" value="NPPPHYDRLASE"/>
</dbReference>
<dbReference type="RefSeq" id="WP_284100752.1">
    <property type="nucleotide sequence ID" value="NZ_JARRAF010000010.1"/>
</dbReference>
<dbReference type="InterPro" id="IPR000086">
    <property type="entry name" value="NUDIX_hydrolase_dom"/>
</dbReference>
<dbReference type="EC" id="3.6.1.67" evidence="5"/>
<name>A0ABT7DWS7_9NEIS</name>
<dbReference type="Gene3D" id="3.90.79.10">
    <property type="entry name" value="Nucleoside Triphosphate Pyrophosphohydrolase"/>
    <property type="match status" value="1"/>
</dbReference>
<dbReference type="InterPro" id="IPR003564">
    <property type="entry name" value="DHNTPase"/>
</dbReference>
<evidence type="ECO:0000256" key="1">
    <source>
        <dbReference type="ARBA" id="ARBA00001946"/>
    </source>
</evidence>
<dbReference type="PANTHER" id="PTHR43046">
    <property type="entry name" value="GDP-MANNOSE MANNOSYL HYDROLASE"/>
    <property type="match status" value="1"/>
</dbReference>
<dbReference type="GO" id="GO:0019177">
    <property type="term" value="F:dihydroneopterin triphosphate pyrophosphohydrolase activity"/>
    <property type="evidence" value="ECO:0007669"/>
    <property type="project" value="UniProtKB-EC"/>
</dbReference>
<dbReference type="PANTHER" id="PTHR43046:SF12">
    <property type="entry name" value="GDP-MANNOSE MANNOSYL HYDROLASE"/>
    <property type="match status" value="1"/>
</dbReference>
<sequence length="161" mass="18815">MTDAVATNVRYKQPRSVLVVIYTEKLDVLLLERIDYKHAWQSVTGSIEGLESLRDTAIREVAEETGLDATVYELQDWQLESDFEIFEVWRHRYAPGVTHNTEHVFGLRLPERIDPRINPEEHSEWRWLGWEQAAELVFSPSNAEALRILPEMSKRFGPDHQ</sequence>
<dbReference type="CDD" id="cd04664">
    <property type="entry name" value="NUDIX_DHNTPase_like"/>
    <property type="match status" value="1"/>
</dbReference>
<gene>
    <name evidence="5" type="primary">nudB</name>
    <name evidence="5" type="ORF">PZA18_10285</name>
</gene>
<dbReference type="Proteomes" id="UP001172778">
    <property type="component" value="Unassembled WGS sequence"/>
</dbReference>
<dbReference type="InterPro" id="IPR015797">
    <property type="entry name" value="NUDIX_hydrolase-like_dom_sf"/>
</dbReference>
<dbReference type="PROSITE" id="PS00893">
    <property type="entry name" value="NUDIX_BOX"/>
    <property type="match status" value="1"/>
</dbReference>
<comment type="cofactor">
    <cofactor evidence="1">
        <name>Mg(2+)</name>
        <dbReference type="ChEBI" id="CHEBI:18420"/>
    </cofactor>
</comment>
<proteinExistence type="predicted"/>
<keyword evidence="3" id="KW-0460">Magnesium</keyword>
<evidence type="ECO:0000313" key="5">
    <source>
        <dbReference type="EMBL" id="MDK2124439.1"/>
    </source>
</evidence>
<keyword evidence="6" id="KW-1185">Reference proteome</keyword>
<dbReference type="SUPFAM" id="SSF55811">
    <property type="entry name" value="Nudix"/>
    <property type="match status" value="1"/>
</dbReference>
<protein>
    <submittedName>
        <fullName evidence="5">Dihydroneopterin triphosphate diphosphatase</fullName>
        <ecNumber evidence="5">3.6.1.67</ecNumber>
    </submittedName>
</protein>